<dbReference type="EMBL" id="JADCNL010000078">
    <property type="protein sequence ID" value="KAG0451041.1"/>
    <property type="molecule type" value="Genomic_DNA"/>
</dbReference>
<name>A0A835PCA2_VANPL</name>
<evidence type="ECO:0000313" key="2">
    <source>
        <dbReference type="EMBL" id="KAG0451041.1"/>
    </source>
</evidence>
<dbReference type="Proteomes" id="UP000636800">
    <property type="component" value="Unassembled WGS sequence"/>
</dbReference>
<evidence type="ECO:0000256" key="1">
    <source>
        <dbReference type="SAM" id="MobiDB-lite"/>
    </source>
</evidence>
<gene>
    <name evidence="2" type="ORF">HPP92_026608</name>
</gene>
<feature type="region of interest" description="Disordered" evidence="1">
    <location>
        <begin position="72"/>
        <end position="122"/>
    </location>
</feature>
<dbReference type="AlphaFoldDB" id="A0A835PCA2"/>
<accession>A0A835PCA2</accession>
<protein>
    <submittedName>
        <fullName evidence="2">Uncharacterized protein</fullName>
    </submittedName>
</protein>
<evidence type="ECO:0000313" key="3">
    <source>
        <dbReference type="Proteomes" id="UP000636800"/>
    </source>
</evidence>
<feature type="compositionally biased region" description="Basic and acidic residues" evidence="1">
    <location>
        <begin position="72"/>
        <end position="85"/>
    </location>
</feature>
<organism evidence="2 3">
    <name type="scientific">Vanilla planifolia</name>
    <name type="common">Vanilla</name>
    <dbReference type="NCBI Taxonomy" id="51239"/>
    <lineage>
        <taxon>Eukaryota</taxon>
        <taxon>Viridiplantae</taxon>
        <taxon>Streptophyta</taxon>
        <taxon>Embryophyta</taxon>
        <taxon>Tracheophyta</taxon>
        <taxon>Spermatophyta</taxon>
        <taxon>Magnoliopsida</taxon>
        <taxon>Liliopsida</taxon>
        <taxon>Asparagales</taxon>
        <taxon>Orchidaceae</taxon>
        <taxon>Vanilloideae</taxon>
        <taxon>Vanilleae</taxon>
        <taxon>Vanilla</taxon>
    </lineage>
</organism>
<sequence length="122" mass="13966">MQSICLPTKLHVHTKHHALEADTILSFRNPKEHEQGKEQVDDVEIQSNGGPRVFVVGVPLDQVVGVVDDVTAEDKRCHPPKDHQRQPNPRKKKPDFQARRQRRSLQSIARKETMALQIELPE</sequence>
<reference evidence="2 3" key="1">
    <citation type="journal article" date="2020" name="Nat. Food">
        <title>A phased Vanilla planifolia genome enables genetic improvement of flavour and production.</title>
        <authorList>
            <person name="Hasing T."/>
            <person name="Tang H."/>
            <person name="Brym M."/>
            <person name="Khazi F."/>
            <person name="Huang T."/>
            <person name="Chambers A.H."/>
        </authorList>
    </citation>
    <scope>NUCLEOTIDE SEQUENCE [LARGE SCALE GENOMIC DNA]</scope>
    <source>
        <tissue evidence="2">Leaf</tissue>
    </source>
</reference>
<proteinExistence type="predicted"/>
<keyword evidence="3" id="KW-1185">Reference proteome</keyword>
<comment type="caution">
    <text evidence="2">The sequence shown here is derived from an EMBL/GenBank/DDBJ whole genome shotgun (WGS) entry which is preliminary data.</text>
</comment>
<feature type="compositionally biased region" description="Basic residues" evidence="1">
    <location>
        <begin position="88"/>
        <end position="103"/>
    </location>
</feature>